<protein>
    <submittedName>
        <fullName evidence="1">Uncharacterized protein</fullName>
    </submittedName>
</protein>
<feature type="non-terminal residue" evidence="1">
    <location>
        <position position="1"/>
    </location>
</feature>
<reference evidence="2" key="1">
    <citation type="journal article" date="2017" name="Genome Biol.">
        <title>Comparative genomics reveals high biological diversity and specific adaptations in the industrially and medically important fungal genus Aspergillus.</title>
        <authorList>
            <person name="de Vries R.P."/>
            <person name="Riley R."/>
            <person name="Wiebenga A."/>
            <person name="Aguilar-Osorio G."/>
            <person name="Amillis S."/>
            <person name="Uchima C.A."/>
            <person name="Anderluh G."/>
            <person name="Asadollahi M."/>
            <person name="Askin M."/>
            <person name="Barry K."/>
            <person name="Battaglia E."/>
            <person name="Bayram O."/>
            <person name="Benocci T."/>
            <person name="Braus-Stromeyer S.A."/>
            <person name="Caldana C."/>
            <person name="Canovas D."/>
            <person name="Cerqueira G.C."/>
            <person name="Chen F."/>
            <person name="Chen W."/>
            <person name="Choi C."/>
            <person name="Clum A."/>
            <person name="Dos Santos R.A."/>
            <person name="Damasio A.R."/>
            <person name="Diallinas G."/>
            <person name="Emri T."/>
            <person name="Fekete E."/>
            <person name="Flipphi M."/>
            <person name="Freyberg S."/>
            <person name="Gallo A."/>
            <person name="Gournas C."/>
            <person name="Habgood R."/>
            <person name="Hainaut M."/>
            <person name="Harispe M.L."/>
            <person name="Henrissat B."/>
            <person name="Hilden K.S."/>
            <person name="Hope R."/>
            <person name="Hossain A."/>
            <person name="Karabika E."/>
            <person name="Karaffa L."/>
            <person name="Karanyi Z."/>
            <person name="Krasevec N."/>
            <person name="Kuo A."/>
            <person name="Kusch H."/>
            <person name="LaButti K."/>
            <person name="Lagendijk E.L."/>
            <person name="Lapidus A."/>
            <person name="Levasseur A."/>
            <person name="Lindquist E."/>
            <person name="Lipzen A."/>
            <person name="Logrieco A.F."/>
            <person name="MacCabe A."/>
            <person name="Maekelae M.R."/>
            <person name="Malavazi I."/>
            <person name="Melin P."/>
            <person name="Meyer V."/>
            <person name="Mielnichuk N."/>
            <person name="Miskei M."/>
            <person name="Molnar A.P."/>
            <person name="Mule G."/>
            <person name="Ngan C.Y."/>
            <person name="Orejas M."/>
            <person name="Orosz E."/>
            <person name="Ouedraogo J.P."/>
            <person name="Overkamp K.M."/>
            <person name="Park H.-S."/>
            <person name="Perrone G."/>
            <person name="Piumi F."/>
            <person name="Punt P.J."/>
            <person name="Ram A.F."/>
            <person name="Ramon A."/>
            <person name="Rauscher S."/>
            <person name="Record E."/>
            <person name="Riano-Pachon D.M."/>
            <person name="Robert V."/>
            <person name="Roehrig J."/>
            <person name="Ruller R."/>
            <person name="Salamov A."/>
            <person name="Salih N.S."/>
            <person name="Samson R.A."/>
            <person name="Sandor E."/>
            <person name="Sanguinetti M."/>
            <person name="Schuetze T."/>
            <person name="Sepcic K."/>
            <person name="Shelest E."/>
            <person name="Sherlock G."/>
            <person name="Sophianopoulou V."/>
            <person name="Squina F.M."/>
            <person name="Sun H."/>
            <person name="Susca A."/>
            <person name="Todd R.B."/>
            <person name="Tsang A."/>
            <person name="Unkles S.E."/>
            <person name="van de Wiele N."/>
            <person name="van Rossen-Uffink D."/>
            <person name="Oliveira J.V."/>
            <person name="Vesth T.C."/>
            <person name="Visser J."/>
            <person name="Yu J.-H."/>
            <person name="Zhou M."/>
            <person name="Andersen M.R."/>
            <person name="Archer D.B."/>
            <person name="Baker S.E."/>
            <person name="Benoit I."/>
            <person name="Brakhage A.A."/>
            <person name="Braus G.H."/>
            <person name="Fischer R."/>
            <person name="Frisvad J.C."/>
            <person name="Goldman G.H."/>
            <person name="Houbraken J."/>
            <person name="Oakley B."/>
            <person name="Pocsi I."/>
            <person name="Scazzocchio C."/>
            <person name="Seiboth B."/>
            <person name="vanKuyk P.A."/>
            <person name="Wortman J."/>
            <person name="Dyer P.S."/>
            <person name="Grigoriev I.V."/>
        </authorList>
    </citation>
    <scope>NUCLEOTIDE SEQUENCE [LARGE SCALE GENOMIC DNA]</scope>
    <source>
        <strain evidence="2">CBS 101740 / IMI 381727 / IBT 21946</strain>
    </source>
</reference>
<dbReference type="EMBL" id="KV878702">
    <property type="protein sequence ID" value="OJJ66051.1"/>
    <property type="molecule type" value="Genomic_DNA"/>
</dbReference>
<dbReference type="AlphaFoldDB" id="A0A1L9U300"/>
<dbReference type="OMA" id="CVAPKMD"/>
<dbReference type="Proteomes" id="UP000184499">
    <property type="component" value="Unassembled WGS sequence"/>
</dbReference>
<evidence type="ECO:0000313" key="2">
    <source>
        <dbReference type="Proteomes" id="UP000184499"/>
    </source>
</evidence>
<name>A0A1L9U300_ASPBC</name>
<dbReference type="VEuPathDB" id="FungiDB:ASPBRDRAFT_107971"/>
<proteinExistence type="predicted"/>
<sequence length="73" mass="7872">SLVTTAPAPIVHPSPILTPARIVASPPIQQSLPMEISRAYSFPSRRDCTLVSCVAARRLTFGPKATLSPMMIR</sequence>
<accession>A0A1L9U300</accession>
<organism evidence="1 2">
    <name type="scientific">Aspergillus brasiliensis (strain CBS 101740 / IMI 381727 / IBT 21946)</name>
    <dbReference type="NCBI Taxonomy" id="767769"/>
    <lineage>
        <taxon>Eukaryota</taxon>
        <taxon>Fungi</taxon>
        <taxon>Dikarya</taxon>
        <taxon>Ascomycota</taxon>
        <taxon>Pezizomycotina</taxon>
        <taxon>Eurotiomycetes</taxon>
        <taxon>Eurotiomycetidae</taxon>
        <taxon>Eurotiales</taxon>
        <taxon>Aspergillaceae</taxon>
        <taxon>Aspergillus</taxon>
        <taxon>Aspergillus subgen. Circumdati</taxon>
    </lineage>
</organism>
<keyword evidence="2" id="KW-1185">Reference proteome</keyword>
<evidence type="ECO:0000313" key="1">
    <source>
        <dbReference type="EMBL" id="OJJ66051.1"/>
    </source>
</evidence>
<dbReference type="OrthoDB" id="5351653at2759"/>
<dbReference type="RefSeq" id="XP_067473301.1">
    <property type="nucleotide sequence ID" value="XM_067616585.1"/>
</dbReference>
<feature type="non-terminal residue" evidence="1">
    <location>
        <position position="73"/>
    </location>
</feature>
<gene>
    <name evidence="1" type="ORF">ASPBRDRAFT_107971</name>
</gene>
<dbReference type="GeneID" id="93569073"/>